<dbReference type="EMBL" id="CAJDKC010000003">
    <property type="protein sequence ID" value="CAD0336508.1"/>
    <property type="molecule type" value="Genomic_DNA"/>
</dbReference>
<reference evidence="1 2" key="1">
    <citation type="submission" date="2020-07" db="EMBL/GenBank/DDBJ databases">
        <authorList>
            <person name="Pothier F. J."/>
        </authorList>
    </citation>
    <scope>NUCLEOTIDE SEQUENCE [LARGE SCALE GENOMIC DNA]</scope>
    <source>
        <strain evidence="1 2">CFBP 7900</strain>
    </source>
</reference>
<comment type="caution">
    <text evidence="1">The sequence shown here is derived from an EMBL/GenBank/DDBJ whole genome shotgun (WGS) entry which is preliminary data.</text>
</comment>
<dbReference type="RefSeq" id="WP_152025546.1">
    <property type="nucleotide sequence ID" value="NZ_CAJDKC010000003.1"/>
</dbReference>
<name>A0A6V7DL65_9XANT</name>
<accession>A0A6V7DL65</accession>
<evidence type="ECO:0000313" key="2">
    <source>
        <dbReference type="Proteomes" id="UP000587508"/>
    </source>
</evidence>
<gene>
    <name evidence="1" type="ORF">CFBP7900_22550</name>
</gene>
<dbReference type="Proteomes" id="UP000587508">
    <property type="component" value="Unassembled WGS sequence"/>
</dbReference>
<evidence type="ECO:0000313" key="1">
    <source>
        <dbReference type="EMBL" id="CAD0336508.1"/>
    </source>
</evidence>
<protein>
    <submittedName>
        <fullName evidence="1">Uncharacterized protein</fullName>
    </submittedName>
</protein>
<dbReference type="AlphaFoldDB" id="A0A6V7DL65"/>
<sequence>MSSQITPILQVGAIGNPNVSDGRLLPYLTVDCTNCPDVENVIEFHRDAPIPGDVVSTWCWKRFNKSNVYLRLDFKRPISTTTHLVIPVSTKGYVVDWIMAVRGLYLQSSKHGNCASEGLGNPAIVVEVPSASTFPVWPNIYRKSLIKRFKGGGLRGMALDNAIEDYKARQREIWFRRPQNPSASSQ</sequence>
<dbReference type="EMBL" id="CAJDKC010000003">
    <property type="protein sequence ID" value="CAD0336501.1"/>
    <property type="molecule type" value="Genomic_DNA"/>
</dbReference>
<organism evidence="1 2">
    <name type="scientific">Xanthomonas hortorum pv. carotae</name>
    <dbReference type="NCBI Taxonomy" id="487904"/>
    <lineage>
        <taxon>Bacteria</taxon>
        <taxon>Pseudomonadati</taxon>
        <taxon>Pseudomonadota</taxon>
        <taxon>Gammaproteobacteria</taxon>
        <taxon>Lysobacterales</taxon>
        <taxon>Lysobacteraceae</taxon>
        <taxon>Xanthomonas</taxon>
    </lineage>
</organism>
<proteinExistence type="predicted"/>